<dbReference type="InterPro" id="IPR015943">
    <property type="entry name" value="WD40/YVTN_repeat-like_dom_sf"/>
</dbReference>
<dbReference type="SUPFAM" id="SSF110296">
    <property type="entry name" value="Oligoxyloglucan reducing end-specific cellobiohydrolase"/>
    <property type="match status" value="1"/>
</dbReference>
<dbReference type="Gene3D" id="2.130.10.10">
    <property type="entry name" value="YVTN repeat-like/Quinoprotein amine dehydrogenase"/>
    <property type="match status" value="1"/>
</dbReference>
<sequence length="389" mass="40853">MTGVPARRKGRAWRAAVGPVALAVAAAMLSGCGAEGGDDSASGDREARYRRVIEDPHPSPADVIEAAGAPSGVVGADDGSLLLTYDATNVEDDEGPAATAWRIVGPDGRTVAEHAEHADAEDVRPAFRGVSGGFVQVPGDRGAFLLDVRGERHDVTVTDTPSRPRSGDVLLSEREPALVYRPATRTAAPPAGLPEEAVDFAVDERGTVWSVEQALSGEPYRVVWQRDGRTLGSEPVPKAYGAADLAARGDTAAVALDLDEGVRGLLVTSDGGAHWRTVLAGGIPWKELTGLFVLEVLADGRLLVGEEGGRYWLADDPANSAFHELTTPATFTSFTVGGTTLYGIVDATTATYDLVRDEGLWISDDGGRAWRRAAGFGTAGVGVRSRVFW</sequence>
<proteinExistence type="predicted"/>
<evidence type="ECO:0000313" key="1">
    <source>
        <dbReference type="EMBL" id="MDX3044112.1"/>
    </source>
</evidence>
<evidence type="ECO:0008006" key="3">
    <source>
        <dbReference type="Google" id="ProtNLM"/>
    </source>
</evidence>
<reference evidence="1 2" key="1">
    <citation type="journal article" date="2023" name="Microb. Genom.">
        <title>Mesoterricola silvestris gen. nov., sp. nov., Mesoterricola sediminis sp. nov., Geothrix oryzae sp. nov., Geothrix edaphica sp. nov., Geothrix rubra sp. nov., and Geothrix limicola sp. nov., six novel members of Acidobacteriota isolated from soils.</title>
        <authorList>
            <person name="Weisberg A.J."/>
            <person name="Pearce E."/>
            <person name="Kramer C.G."/>
            <person name="Chang J.H."/>
            <person name="Clarke C.R."/>
        </authorList>
    </citation>
    <scope>NUCLEOTIDE SEQUENCE [LARGE SCALE GENOMIC DNA]</scope>
    <source>
        <strain evidence="1 2">NE20-4-1</strain>
    </source>
</reference>
<dbReference type="EMBL" id="JARAWJ010000068">
    <property type="protein sequence ID" value="MDX3044112.1"/>
    <property type="molecule type" value="Genomic_DNA"/>
</dbReference>
<comment type="caution">
    <text evidence="1">The sequence shown here is derived from an EMBL/GenBank/DDBJ whole genome shotgun (WGS) entry which is preliminary data.</text>
</comment>
<evidence type="ECO:0000313" key="2">
    <source>
        <dbReference type="Proteomes" id="UP001282474"/>
    </source>
</evidence>
<organism evidence="1 2">
    <name type="scientific">Streptomyces caniscabiei</name>
    <dbReference type="NCBI Taxonomy" id="2746961"/>
    <lineage>
        <taxon>Bacteria</taxon>
        <taxon>Bacillati</taxon>
        <taxon>Actinomycetota</taxon>
        <taxon>Actinomycetes</taxon>
        <taxon>Kitasatosporales</taxon>
        <taxon>Streptomycetaceae</taxon>
        <taxon>Streptomyces</taxon>
    </lineage>
</organism>
<dbReference type="RefSeq" id="WP_045555475.1">
    <property type="nucleotide sequence ID" value="NZ_JABXWF010000005.1"/>
</dbReference>
<protein>
    <recommendedName>
        <fullName evidence="3">Lipoprotein</fullName>
    </recommendedName>
</protein>
<accession>A0ABU4N5J5</accession>
<dbReference type="Proteomes" id="UP001282474">
    <property type="component" value="Unassembled WGS sequence"/>
</dbReference>
<name>A0ABU4N5J5_9ACTN</name>
<keyword evidence="2" id="KW-1185">Reference proteome</keyword>
<gene>
    <name evidence="1" type="ORF">PV383_44170</name>
</gene>
<dbReference type="PROSITE" id="PS51257">
    <property type="entry name" value="PROKAR_LIPOPROTEIN"/>
    <property type="match status" value="1"/>
</dbReference>